<name>A0A8I2YLX9_9AGAM</name>
<dbReference type="Proteomes" id="UP000683000">
    <property type="component" value="Unassembled WGS sequence"/>
</dbReference>
<comment type="caution">
    <text evidence="1">The sequence shown here is derived from an EMBL/GenBank/DDBJ whole genome shotgun (WGS) entry which is preliminary data.</text>
</comment>
<proteinExistence type="predicted"/>
<organism evidence="1 2">
    <name type="scientific">Boletus reticuloceps</name>
    <dbReference type="NCBI Taxonomy" id="495285"/>
    <lineage>
        <taxon>Eukaryota</taxon>
        <taxon>Fungi</taxon>
        <taxon>Dikarya</taxon>
        <taxon>Basidiomycota</taxon>
        <taxon>Agaricomycotina</taxon>
        <taxon>Agaricomycetes</taxon>
        <taxon>Agaricomycetidae</taxon>
        <taxon>Boletales</taxon>
        <taxon>Boletineae</taxon>
        <taxon>Boletaceae</taxon>
        <taxon>Boletoideae</taxon>
        <taxon>Boletus</taxon>
    </lineage>
</organism>
<sequence>MMRLSIRRMKSLINFPSMAEAIYFCQFASEWYGKLVNTPSNFQSFIFLESQQQTLPAGTSRLYDTNSPSPFAPSPSSYPSTHSTINPTSTATLCNLSVASSSTIVPISTVVPTSTIVPAAIYTPLQLNALDGHPSIPEDFVACLRSAGAVSLVSLAMDMANFLWIHMLVNTLGRLPTDKLCDEIYIKVIQRRQ</sequence>
<protein>
    <submittedName>
        <fullName evidence="1">Uncharacterized protein</fullName>
    </submittedName>
</protein>
<evidence type="ECO:0000313" key="1">
    <source>
        <dbReference type="EMBL" id="KAG6374265.1"/>
    </source>
</evidence>
<dbReference type="EMBL" id="JAGFBS010000018">
    <property type="protein sequence ID" value="KAG6374265.1"/>
    <property type="molecule type" value="Genomic_DNA"/>
</dbReference>
<evidence type="ECO:0000313" key="2">
    <source>
        <dbReference type="Proteomes" id="UP000683000"/>
    </source>
</evidence>
<gene>
    <name evidence="1" type="ORF">JVT61DRAFT_4282</name>
</gene>
<keyword evidence="2" id="KW-1185">Reference proteome</keyword>
<dbReference type="AlphaFoldDB" id="A0A8I2YLX9"/>
<accession>A0A8I2YLX9</accession>
<reference evidence="1" key="1">
    <citation type="submission" date="2021-03" db="EMBL/GenBank/DDBJ databases">
        <title>Evolutionary innovations through gain and loss of genes in the ectomycorrhizal Boletales.</title>
        <authorList>
            <person name="Wu G."/>
            <person name="Miyauchi S."/>
            <person name="Morin E."/>
            <person name="Yang Z.-L."/>
            <person name="Xu J."/>
            <person name="Martin F.M."/>
        </authorList>
    </citation>
    <scope>NUCLEOTIDE SEQUENCE</scope>
    <source>
        <strain evidence="1">BR01</strain>
    </source>
</reference>